<dbReference type="InterPro" id="IPR027482">
    <property type="entry name" value="Sec1-like_dom2"/>
</dbReference>
<evidence type="ECO:0000313" key="2">
    <source>
        <dbReference type="EMBL" id="KAG0569695.1"/>
    </source>
</evidence>
<dbReference type="Pfam" id="PF00995">
    <property type="entry name" value="Sec1"/>
    <property type="match status" value="1"/>
</dbReference>
<accession>A0A8T0HFF1</accession>
<comment type="caution">
    <text evidence="2">The sequence shown here is derived from an EMBL/GenBank/DDBJ whole genome shotgun (WGS) entry which is preliminary data.</text>
</comment>
<dbReference type="OrthoDB" id="10262287at2759"/>
<dbReference type="InterPro" id="IPR043154">
    <property type="entry name" value="Sec-1-like_dom1"/>
</dbReference>
<dbReference type="Proteomes" id="UP000822688">
    <property type="component" value="Chromosome 6"/>
</dbReference>
<dbReference type="AlphaFoldDB" id="A0A8T0HFF1"/>
<gene>
    <name evidence="2" type="ORF">KC19_6G108700</name>
</gene>
<name>A0A8T0HFF1_CERPU</name>
<dbReference type="EMBL" id="CM026427">
    <property type="protein sequence ID" value="KAG0569695.1"/>
    <property type="molecule type" value="Genomic_DNA"/>
</dbReference>
<dbReference type="InterPro" id="IPR001619">
    <property type="entry name" value="Sec1-like"/>
</dbReference>
<proteinExistence type="inferred from homology"/>
<comment type="similarity">
    <text evidence="1">Belongs to the STXBP/unc-18/SEC1 family.</text>
</comment>
<dbReference type="SUPFAM" id="SSF56815">
    <property type="entry name" value="Sec1/munc18-like (SM) proteins"/>
    <property type="match status" value="1"/>
</dbReference>
<dbReference type="PANTHER" id="PTHR11679">
    <property type="entry name" value="VESICLE PROTEIN SORTING-ASSOCIATED"/>
    <property type="match status" value="1"/>
</dbReference>
<dbReference type="GO" id="GO:0016192">
    <property type="term" value="P:vesicle-mediated transport"/>
    <property type="evidence" value="ECO:0007669"/>
    <property type="project" value="InterPro"/>
</dbReference>
<reference evidence="2 3" key="1">
    <citation type="submission" date="2020-06" db="EMBL/GenBank/DDBJ databases">
        <title>WGS assembly of Ceratodon purpureus strain R40.</title>
        <authorList>
            <person name="Carey S.B."/>
            <person name="Jenkins J."/>
            <person name="Shu S."/>
            <person name="Lovell J.T."/>
            <person name="Sreedasyam A."/>
            <person name="Maumus F."/>
            <person name="Tiley G.P."/>
            <person name="Fernandez-Pozo N."/>
            <person name="Barry K."/>
            <person name="Chen C."/>
            <person name="Wang M."/>
            <person name="Lipzen A."/>
            <person name="Daum C."/>
            <person name="Saski C.A."/>
            <person name="Payton A.C."/>
            <person name="Mcbreen J.C."/>
            <person name="Conrad R.E."/>
            <person name="Kollar L.M."/>
            <person name="Olsson S."/>
            <person name="Huttunen S."/>
            <person name="Landis J.B."/>
            <person name="Wickett N.J."/>
            <person name="Johnson M.G."/>
            <person name="Rensing S.A."/>
            <person name="Grimwood J."/>
            <person name="Schmutz J."/>
            <person name="Mcdaniel S.F."/>
        </authorList>
    </citation>
    <scope>NUCLEOTIDE SEQUENCE [LARGE SCALE GENOMIC DNA]</scope>
    <source>
        <strain evidence="2 3">R40</strain>
    </source>
</reference>
<evidence type="ECO:0000313" key="3">
    <source>
        <dbReference type="Proteomes" id="UP000822688"/>
    </source>
</evidence>
<organism evidence="2 3">
    <name type="scientific">Ceratodon purpureus</name>
    <name type="common">Fire moss</name>
    <name type="synonym">Dicranum purpureum</name>
    <dbReference type="NCBI Taxonomy" id="3225"/>
    <lineage>
        <taxon>Eukaryota</taxon>
        <taxon>Viridiplantae</taxon>
        <taxon>Streptophyta</taxon>
        <taxon>Embryophyta</taxon>
        <taxon>Bryophyta</taxon>
        <taxon>Bryophytina</taxon>
        <taxon>Bryopsida</taxon>
        <taxon>Dicranidae</taxon>
        <taxon>Pseudoditrichales</taxon>
        <taxon>Ditrichaceae</taxon>
        <taxon>Ceratodon</taxon>
    </lineage>
</organism>
<dbReference type="Gene3D" id="3.40.50.1910">
    <property type="match status" value="2"/>
</dbReference>
<evidence type="ECO:0000256" key="1">
    <source>
        <dbReference type="ARBA" id="ARBA00009884"/>
    </source>
</evidence>
<dbReference type="Gene3D" id="1.25.40.850">
    <property type="match status" value="1"/>
</dbReference>
<dbReference type="InterPro" id="IPR036045">
    <property type="entry name" value="Sec1-like_sf"/>
</dbReference>
<dbReference type="PIRSF" id="PIRSF005715">
    <property type="entry name" value="VPS45_Sec1"/>
    <property type="match status" value="1"/>
</dbReference>
<keyword evidence="3" id="KW-1185">Reference proteome</keyword>
<dbReference type="InterPro" id="IPR043155">
    <property type="entry name" value="VPS33_dom3b"/>
</dbReference>
<sequence>MAQLPNLDNAPINISSLREQAQRDLGEALDSMRGRKVLVLDPFLSGPLALIAQTSFLKEHGVEQLYHVSADPVQSECKNVLYLVRPRIPLMRQIAAHIQQDNRQQLQKSYSVFFMPRRTIVCEKVLEEEGVIGNVTIRECPLYFIPFDEDVLSLELERSFKETKVEGDTSSLWYIARAIYRLQELYGVIPNVKGKGKAASQVSDILVRMQREQPPPLPSSVKPPEIDTLLLIDRQVDMVTPMCSQLTYEGVIDEFININNGAVELEPSIMGAQPNAQASTRKVKVPLNSSDKLFRELRDLNFAVVGQVLRQKAVSIKQDYSDVTSAENQSISDVKDFVKKLNVLPEITRHVNIAQHLSKFTTKQTFLSRLSMEQTLVEGENYDASFTYVEEMIHKQEQIESVLRLLILLSVTNNGLPKKHFDYLRRELLHSYGFEHMFTLSNLETAGLLIKQETKSNWQAVKKGLKLIPEENDDINPNDISYVFSGYAPLSIRLVQSALRGDWRQSEIIRLLPGSAFERYEKNQEVNTIRRETTSPTESGPGTDARRLIVLVIFIGGVTFAEISALRFLESQEDMKYDFMVATTKLINGTTLVKSLIDDPSAS</sequence>
<protein>
    <submittedName>
        <fullName evidence="2">Uncharacterized protein</fullName>
    </submittedName>
</protein>
<dbReference type="Gene3D" id="3.40.50.2060">
    <property type="match status" value="1"/>
</dbReference>